<organism evidence="2 3">
    <name type="scientific">Chitinophaga parva</name>
    <dbReference type="NCBI Taxonomy" id="2169414"/>
    <lineage>
        <taxon>Bacteria</taxon>
        <taxon>Pseudomonadati</taxon>
        <taxon>Bacteroidota</taxon>
        <taxon>Chitinophagia</taxon>
        <taxon>Chitinophagales</taxon>
        <taxon>Chitinophagaceae</taxon>
        <taxon>Chitinophaga</taxon>
    </lineage>
</organism>
<dbReference type="EMBL" id="QCYK01000003">
    <property type="protein sequence ID" value="PUZ23183.1"/>
    <property type="molecule type" value="Genomic_DNA"/>
</dbReference>
<dbReference type="Proteomes" id="UP000244450">
    <property type="component" value="Unassembled WGS sequence"/>
</dbReference>
<keyword evidence="3" id="KW-1185">Reference proteome</keyword>
<comment type="caution">
    <text evidence="2">The sequence shown here is derived from an EMBL/GenBank/DDBJ whole genome shotgun (WGS) entry which is preliminary data.</text>
</comment>
<gene>
    <name evidence="2" type="ORF">DCC81_22570</name>
</gene>
<dbReference type="AlphaFoldDB" id="A0A2T7BDL2"/>
<feature type="transmembrane region" description="Helical" evidence="1">
    <location>
        <begin position="46"/>
        <end position="66"/>
    </location>
</feature>
<dbReference type="OrthoDB" id="965650at2"/>
<keyword evidence="1" id="KW-1133">Transmembrane helix</keyword>
<keyword evidence="1" id="KW-0472">Membrane</keyword>
<feature type="transmembrane region" description="Helical" evidence="1">
    <location>
        <begin position="7"/>
        <end position="40"/>
    </location>
</feature>
<proteinExistence type="predicted"/>
<reference evidence="2 3" key="1">
    <citation type="submission" date="2018-04" db="EMBL/GenBank/DDBJ databases">
        <title>Chitinophaga fuyangensis sp. nov., isolated from soil in a chemical factory.</title>
        <authorList>
            <person name="Chen K."/>
        </authorList>
    </citation>
    <scope>NUCLEOTIDE SEQUENCE [LARGE SCALE GENOMIC DNA]</scope>
    <source>
        <strain evidence="2 3">LY-1</strain>
    </source>
</reference>
<evidence type="ECO:0000313" key="3">
    <source>
        <dbReference type="Proteomes" id="UP000244450"/>
    </source>
</evidence>
<evidence type="ECO:0000256" key="1">
    <source>
        <dbReference type="SAM" id="Phobius"/>
    </source>
</evidence>
<evidence type="ECO:0000313" key="2">
    <source>
        <dbReference type="EMBL" id="PUZ23183.1"/>
    </source>
</evidence>
<accession>A0A2T7BDL2</accession>
<dbReference type="RefSeq" id="WP_108688927.1">
    <property type="nucleotide sequence ID" value="NZ_QCYK01000003.1"/>
</dbReference>
<keyword evidence="1" id="KW-0812">Transmembrane</keyword>
<protein>
    <submittedName>
        <fullName evidence="2">Uncharacterized protein</fullName>
    </submittedName>
</protein>
<name>A0A2T7BDL2_9BACT</name>
<sequence length="124" mass="13708">MKSFTHFFLIIILSYLAGVFMPVWWGFAVAVFIVTLALPLRPGNSFFNAFAGVFLLWLSLDFVADIRNDHILAGRMSVLILKVHTPWLMGLISAFLGGLVAGFAALAAAYLRVPKKEKKVTYAS</sequence>
<feature type="transmembrane region" description="Helical" evidence="1">
    <location>
        <begin position="87"/>
        <end position="111"/>
    </location>
</feature>